<dbReference type="KEGG" id="bpl:BURPS1106A_A1552"/>
<sequence>MKRVAGRTAAASIGPARAGRTADVHRRPAGRGWALGAGALKGSGD</sequence>
<feature type="region of interest" description="Disordered" evidence="1">
    <location>
        <begin position="1"/>
        <end position="45"/>
    </location>
</feature>
<gene>
    <name evidence="2" type="ordered locus">BURPS1106A_A1552</name>
</gene>
<feature type="compositionally biased region" description="Gly residues" evidence="1">
    <location>
        <begin position="33"/>
        <end position="45"/>
    </location>
</feature>
<evidence type="ECO:0000313" key="2">
    <source>
        <dbReference type="EMBL" id="ABN94957.1"/>
    </source>
</evidence>
<dbReference type="HOGENOM" id="CLU_3197111_0_0_4"/>
<proteinExistence type="predicted"/>
<name>A3P5H6_BURP0</name>
<accession>A3P5H6</accession>
<dbReference type="AlphaFoldDB" id="A3P5H6"/>
<evidence type="ECO:0000313" key="3">
    <source>
        <dbReference type="Proteomes" id="UP000006738"/>
    </source>
</evidence>
<dbReference type="Proteomes" id="UP000006738">
    <property type="component" value="Chromosome II"/>
</dbReference>
<organism evidence="2 3">
    <name type="scientific">Burkholderia pseudomallei (strain 1106a)</name>
    <dbReference type="NCBI Taxonomy" id="357348"/>
    <lineage>
        <taxon>Bacteria</taxon>
        <taxon>Pseudomonadati</taxon>
        <taxon>Pseudomonadota</taxon>
        <taxon>Betaproteobacteria</taxon>
        <taxon>Burkholderiales</taxon>
        <taxon>Burkholderiaceae</taxon>
        <taxon>Burkholderia</taxon>
        <taxon>pseudomallei group</taxon>
    </lineage>
</organism>
<reference evidence="3" key="1">
    <citation type="submission" date="2007-02" db="EMBL/GenBank/DDBJ databases">
        <authorList>
            <person name="DeShazer D."/>
            <person name="Woods D.E."/>
            <person name="Nierman W.C."/>
        </authorList>
    </citation>
    <scope>NUCLEOTIDE SEQUENCE [LARGE SCALE GENOMIC DNA]</scope>
    <source>
        <strain evidence="3">1106a</strain>
    </source>
</reference>
<protein>
    <submittedName>
        <fullName evidence="2">Uncharacterized protein</fullName>
    </submittedName>
</protein>
<dbReference type="EMBL" id="CP000573">
    <property type="protein sequence ID" value="ABN94957.1"/>
    <property type="molecule type" value="Genomic_DNA"/>
</dbReference>
<evidence type="ECO:0000256" key="1">
    <source>
        <dbReference type="SAM" id="MobiDB-lite"/>
    </source>
</evidence>